<dbReference type="InterPro" id="IPR024489">
    <property type="entry name" value="Organ_specific_prot"/>
</dbReference>
<feature type="signal peptide" evidence="2">
    <location>
        <begin position="1"/>
        <end position="28"/>
    </location>
</feature>
<reference evidence="4" key="1">
    <citation type="submission" date="2025-08" db="UniProtKB">
        <authorList>
            <consortium name="RefSeq"/>
        </authorList>
    </citation>
    <scope>IDENTIFICATION</scope>
    <source>
        <tissue evidence="4">Leaves</tissue>
    </source>
</reference>
<dbReference type="OrthoDB" id="1734141at2759"/>
<evidence type="ECO:0000256" key="1">
    <source>
        <dbReference type="SAM" id="MobiDB-lite"/>
    </source>
</evidence>
<dbReference type="Gramene" id="Jr16_13580_p1">
    <property type="protein sequence ID" value="cds.Jr16_13580_p1"/>
    <property type="gene ID" value="Jr16_13580"/>
</dbReference>
<dbReference type="Proteomes" id="UP000235220">
    <property type="component" value="Chromosome 16"/>
</dbReference>
<evidence type="ECO:0000313" key="4">
    <source>
        <dbReference type="RefSeq" id="XP_018853122.1"/>
    </source>
</evidence>
<name>A0A2I4HAH1_JUGRE</name>
<sequence length="171" mass="19622">MMNSRIAWLVMALIFSVLLIAADHSIEARKDLGEYWISVMKEQPMPEALQVLVPLDSSPSQLNKNADDCHTSELGVEINKLDQLIVEDFKHKADHDHKQRTFVKDFEPRPNVSAYDGDDDVGHESEKKFIKDFEPRPNVSAYTDDHVHGSKERAFAEEFDQQTPDVTIYHE</sequence>
<dbReference type="PANTHER" id="PTHR33731:SF2">
    <property type="entry name" value="ORGAN-SPECIFIC PROTEIN S2-LIKE"/>
    <property type="match status" value="1"/>
</dbReference>
<dbReference type="GeneID" id="109015093"/>
<evidence type="ECO:0000313" key="3">
    <source>
        <dbReference type="Proteomes" id="UP000235220"/>
    </source>
</evidence>
<feature type="compositionally biased region" description="Basic and acidic residues" evidence="1">
    <location>
        <begin position="120"/>
        <end position="135"/>
    </location>
</feature>
<protein>
    <submittedName>
        <fullName evidence="4">Organ-specific protein S2-like</fullName>
    </submittedName>
</protein>
<organism evidence="3 4">
    <name type="scientific">Juglans regia</name>
    <name type="common">English walnut</name>
    <dbReference type="NCBI Taxonomy" id="51240"/>
    <lineage>
        <taxon>Eukaryota</taxon>
        <taxon>Viridiplantae</taxon>
        <taxon>Streptophyta</taxon>
        <taxon>Embryophyta</taxon>
        <taxon>Tracheophyta</taxon>
        <taxon>Spermatophyta</taxon>
        <taxon>Magnoliopsida</taxon>
        <taxon>eudicotyledons</taxon>
        <taxon>Gunneridae</taxon>
        <taxon>Pentapetalae</taxon>
        <taxon>rosids</taxon>
        <taxon>fabids</taxon>
        <taxon>Fagales</taxon>
        <taxon>Juglandaceae</taxon>
        <taxon>Juglans</taxon>
    </lineage>
</organism>
<gene>
    <name evidence="4" type="primary">LOC109015093</name>
</gene>
<proteinExistence type="predicted"/>
<accession>A0A2I4HAH1</accession>
<dbReference type="PANTHER" id="PTHR33731">
    <property type="entry name" value="PROTEIN, PUTATIVE-RELATED"/>
    <property type="match status" value="1"/>
</dbReference>
<dbReference type="RefSeq" id="XP_018853122.1">
    <property type="nucleotide sequence ID" value="XM_018997577.2"/>
</dbReference>
<keyword evidence="3" id="KW-1185">Reference proteome</keyword>
<keyword evidence="2" id="KW-0732">Signal</keyword>
<dbReference type="Pfam" id="PF10950">
    <property type="entry name" value="Organ_specific"/>
    <property type="match status" value="1"/>
</dbReference>
<evidence type="ECO:0000256" key="2">
    <source>
        <dbReference type="SAM" id="SignalP"/>
    </source>
</evidence>
<feature type="chain" id="PRO_5043354946" evidence="2">
    <location>
        <begin position="29"/>
        <end position="171"/>
    </location>
</feature>
<dbReference type="Gramene" id="Jr16_13570_p1">
    <property type="protein sequence ID" value="cds.Jr16_13570_p1"/>
    <property type="gene ID" value="Jr16_13570"/>
</dbReference>
<dbReference type="KEGG" id="jre:109015093"/>
<dbReference type="AlphaFoldDB" id="A0A2I4HAH1"/>
<feature type="region of interest" description="Disordered" evidence="1">
    <location>
        <begin position="108"/>
        <end position="149"/>
    </location>
</feature>